<accession>K0TQ86</accession>
<reference evidence="1 2" key="1">
    <citation type="journal article" date="2012" name="Genome Biol.">
        <title>Genome and low-iron response of an oceanic diatom adapted to chronic iron limitation.</title>
        <authorList>
            <person name="Lommer M."/>
            <person name="Specht M."/>
            <person name="Roy A.S."/>
            <person name="Kraemer L."/>
            <person name="Andreson R."/>
            <person name="Gutowska M.A."/>
            <person name="Wolf J."/>
            <person name="Bergner S.V."/>
            <person name="Schilhabel M.B."/>
            <person name="Klostermeier U.C."/>
            <person name="Beiko R.G."/>
            <person name="Rosenstiel P."/>
            <person name="Hippler M."/>
            <person name="Laroche J."/>
        </authorList>
    </citation>
    <scope>NUCLEOTIDE SEQUENCE [LARGE SCALE GENOMIC DNA]</scope>
    <source>
        <strain evidence="1 2">CCMP1005</strain>
    </source>
</reference>
<evidence type="ECO:0000313" key="1">
    <source>
        <dbReference type="EMBL" id="EJK75612.1"/>
    </source>
</evidence>
<comment type="caution">
    <text evidence="1">The sequence shown here is derived from an EMBL/GenBank/DDBJ whole genome shotgun (WGS) entry which is preliminary data.</text>
</comment>
<name>K0TQ86_THAOC</name>
<proteinExistence type="predicted"/>
<dbReference type="Proteomes" id="UP000266841">
    <property type="component" value="Unassembled WGS sequence"/>
</dbReference>
<dbReference type="AlphaFoldDB" id="K0TQ86"/>
<organism evidence="1 2">
    <name type="scientific">Thalassiosira oceanica</name>
    <name type="common">Marine diatom</name>
    <dbReference type="NCBI Taxonomy" id="159749"/>
    <lineage>
        <taxon>Eukaryota</taxon>
        <taxon>Sar</taxon>
        <taxon>Stramenopiles</taxon>
        <taxon>Ochrophyta</taxon>
        <taxon>Bacillariophyta</taxon>
        <taxon>Coscinodiscophyceae</taxon>
        <taxon>Thalassiosirophycidae</taxon>
        <taxon>Thalassiosirales</taxon>
        <taxon>Thalassiosiraceae</taxon>
        <taxon>Thalassiosira</taxon>
    </lineage>
</organism>
<protein>
    <recommendedName>
        <fullName evidence="3">Prolyl 4-hydroxylase alpha subunit Fe(2+) 2OG dioxygenase domain-containing protein</fullName>
    </recommendedName>
</protein>
<gene>
    <name evidence="1" type="ORF">THAOC_02659</name>
</gene>
<keyword evidence="2" id="KW-1185">Reference proteome</keyword>
<dbReference type="EMBL" id="AGNL01002832">
    <property type="protein sequence ID" value="EJK75612.1"/>
    <property type="molecule type" value="Genomic_DNA"/>
</dbReference>
<feature type="non-terminal residue" evidence="1">
    <location>
        <position position="1"/>
    </location>
</feature>
<sequence>EEYFLGEPWNNGRCGGFSNKHHWEMFKKISALERFVSFVEGTCREKKLRIKKSGLVMYLCDSYQDYHRDRAKFYLRILLQLGARGKRFCQKAGTAEVSIAVEHGTCLVMKADMAATESYCTHGVPQPLNRGKITGSSIIIVDLVKDKR</sequence>
<evidence type="ECO:0000313" key="2">
    <source>
        <dbReference type="Proteomes" id="UP000266841"/>
    </source>
</evidence>
<evidence type="ECO:0008006" key="3">
    <source>
        <dbReference type="Google" id="ProtNLM"/>
    </source>
</evidence>